<dbReference type="AlphaFoldDB" id="A0A371GV58"/>
<name>A0A371GV58_MUCPR</name>
<comment type="caution">
    <text evidence="1">The sequence shown here is derived from an EMBL/GenBank/DDBJ whole genome shotgun (WGS) entry which is preliminary data.</text>
</comment>
<dbReference type="EMBL" id="QJKJ01004374">
    <property type="protein sequence ID" value="RDX94440.1"/>
    <property type="molecule type" value="Genomic_DNA"/>
</dbReference>
<protein>
    <submittedName>
        <fullName evidence="1">Uncharacterized protein</fullName>
    </submittedName>
</protein>
<gene>
    <name evidence="1" type="ORF">CR513_23182</name>
</gene>
<sequence length="85" mass="9396">MLEIISKQLTMIENHHDKPSSSMPIISVSSLKCPRPSPITRDLEIGDQDLHLSISMAAIAYKTKDCSNKSAAISIIQCFIRQLKG</sequence>
<proteinExistence type="predicted"/>
<reference evidence="1" key="1">
    <citation type="submission" date="2018-05" db="EMBL/GenBank/DDBJ databases">
        <title>Draft genome of Mucuna pruriens seed.</title>
        <authorList>
            <person name="Nnadi N.E."/>
            <person name="Vos R."/>
            <person name="Hasami M.H."/>
            <person name="Devisetty U.K."/>
            <person name="Aguiy J.C."/>
        </authorList>
    </citation>
    <scope>NUCLEOTIDE SEQUENCE [LARGE SCALE GENOMIC DNA]</scope>
    <source>
        <strain evidence="1">JCA_2017</strain>
    </source>
</reference>
<organism evidence="1 2">
    <name type="scientific">Mucuna pruriens</name>
    <name type="common">Velvet bean</name>
    <name type="synonym">Dolichos pruriens</name>
    <dbReference type="NCBI Taxonomy" id="157652"/>
    <lineage>
        <taxon>Eukaryota</taxon>
        <taxon>Viridiplantae</taxon>
        <taxon>Streptophyta</taxon>
        <taxon>Embryophyta</taxon>
        <taxon>Tracheophyta</taxon>
        <taxon>Spermatophyta</taxon>
        <taxon>Magnoliopsida</taxon>
        <taxon>eudicotyledons</taxon>
        <taxon>Gunneridae</taxon>
        <taxon>Pentapetalae</taxon>
        <taxon>rosids</taxon>
        <taxon>fabids</taxon>
        <taxon>Fabales</taxon>
        <taxon>Fabaceae</taxon>
        <taxon>Papilionoideae</taxon>
        <taxon>50 kb inversion clade</taxon>
        <taxon>NPAAA clade</taxon>
        <taxon>indigoferoid/millettioid clade</taxon>
        <taxon>Phaseoleae</taxon>
        <taxon>Mucuna</taxon>
    </lineage>
</organism>
<evidence type="ECO:0000313" key="2">
    <source>
        <dbReference type="Proteomes" id="UP000257109"/>
    </source>
</evidence>
<evidence type="ECO:0000313" key="1">
    <source>
        <dbReference type="EMBL" id="RDX94440.1"/>
    </source>
</evidence>
<accession>A0A371GV58</accession>
<dbReference type="Proteomes" id="UP000257109">
    <property type="component" value="Unassembled WGS sequence"/>
</dbReference>
<feature type="non-terminal residue" evidence="1">
    <location>
        <position position="1"/>
    </location>
</feature>
<keyword evidence="2" id="KW-1185">Reference proteome</keyword>